<dbReference type="AlphaFoldDB" id="A0A3S2XPG6"/>
<proteinExistence type="predicted"/>
<keyword evidence="1" id="KW-0472">Membrane</keyword>
<feature type="transmembrane region" description="Helical" evidence="1">
    <location>
        <begin position="450"/>
        <end position="471"/>
    </location>
</feature>
<sequence>MRPAKRLKRWLILGHRWLGIVTCLLFVVWFGSGLVMMSVGFPALTEEERRAGLPVLALDRVAVTPDAALAAAGQTDFPRALRLEMQDGGPVYRVTAWDGTRHAVSAVTGSPLAAVPEASAVAAAAHDPRAVRPRPLDPVERDQWSVTARYDPLRPFHRVALGDPDDTVLYVSARTGEVALDTSARERLWNWFGAIPHWIYLTPLRAQAALWRDVVLWVSGIATAGAVTGLVVGLLRLRPRRGFRLTPHRGWAAWHHLGGLVGGVTLVTFVASGWLSVNPNRWFGPRAPSRAMLESYAGNTAPTALDLDAVRAGACRDPVEVRFARIGGAARALIACRGAGLTVAPAEPPEAMRARIARAARLLLPEAPPPVTTLLSEEDAYWYAHHRPPRLPVLRVAFDDPAATWFHLDPVTGEVLDRLDRSGRVYRWLFHAPHSFDLGILLRHRAARDLLLWGIIAAGMVVSVSGTVVGWRRLRRNRI</sequence>
<dbReference type="InterPro" id="IPR005625">
    <property type="entry name" value="PepSY-ass_TM"/>
</dbReference>
<evidence type="ECO:0000256" key="1">
    <source>
        <dbReference type="SAM" id="Phobius"/>
    </source>
</evidence>
<feature type="transmembrane region" description="Helical" evidence="1">
    <location>
        <begin position="214"/>
        <end position="237"/>
    </location>
</feature>
<reference evidence="2 3" key="1">
    <citation type="submission" date="2019-01" db="EMBL/GenBank/DDBJ databases">
        <authorList>
            <person name="Chen W.-M."/>
        </authorList>
    </citation>
    <scope>NUCLEOTIDE SEQUENCE [LARGE SCALE GENOMIC DNA]</scope>
    <source>
        <strain evidence="2 3">TER-1</strain>
    </source>
</reference>
<dbReference type="PANTHER" id="PTHR34219:SF6">
    <property type="entry name" value="BLR3280 PROTEIN"/>
    <property type="match status" value="1"/>
</dbReference>
<feature type="transmembrane region" description="Helical" evidence="1">
    <location>
        <begin position="257"/>
        <end position="277"/>
    </location>
</feature>
<evidence type="ECO:0000313" key="2">
    <source>
        <dbReference type="EMBL" id="RVU19780.1"/>
    </source>
</evidence>
<gene>
    <name evidence="2" type="ORF">EOE48_07475</name>
</gene>
<dbReference type="Proteomes" id="UP000286997">
    <property type="component" value="Unassembled WGS sequence"/>
</dbReference>
<dbReference type="PANTHER" id="PTHR34219">
    <property type="entry name" value="IRON-REGULATED INNER MEMBRANE PROTEIN-RELATED"/>
    <property type="match status" value="1"/>
</dbReference>
<dbReference type="EMBL" id="SACP01000005">
    <property type="protein sequence ID" value="RVU19780.1"/>
    <property type="molecule type" value="Genomic_DNA"/>
</dbReference>
<organism evidence="2 3">
    <name type="scientific">Methylobacterium oryzihabitans</name>
    <dbReference type="NCBI Taxonomy" id="2499852"/>
    <lineage>
        <taxon>Bacteria</taxon>
        <taxon>Pseudomonadati</taxon>
        <taxon>Pseudomonadota</taxon>
        <taxon>Alphaproteobacteria</taxon>
        <taxon>Hyphomicrobiales</taxon>
        <taxon>Methylobacteriaceae</taxon>
        <taxon>Methylobacterium</taxon>
    </lineage>
</organism>
<protein>
    <submittedName>
        <fullName evidence="2">PepSY domain-containing protein</fullName>
    </submittedName>
</protein>
<keyword evidence="3" id="KW-1185">Reference proteome</keyword>
<evidence type="ECO:0000313" key="3">
    <source>
        <dbReference type="Proteomes" id="UP000286997"/>
    </source>
</evidence>
<keyword evidence="1" id="KW-1133">Transmembrane helix</keyword>
<dbReference type="RefSeq" id="WP_127728164.1">
    <property type="nucleotide sequence ID" value="NZ_SACP01000005.1"/>
</dbReference>
<accession>A0A3S2XPG6</accession>
<comment type="caution">
    <text evidence="2">The sequence shown here is derived from an EMBL/GenBank/DDBJ whole genome shotgun (WGS) entry which is preliminary data.</text>
</comment>
<keyword evidence="1" id="KW-0812">Transmembrane</keyword>
<dbReference type="OrthoDB" id="9760788at2"/>
<name>A0A3S2XPG6_9HYPH</name>